<dbReference type="InterPro" id="IPR036390">
    <property type="entry name" value="WH_DNA-bd_sf"/>
</dbReference>
<keyword evidence="3" id="KW-1185">Reference proteome</keyword>
<comment type="caution">
    <text evidence="2">The sequence shown here is derived from an EMBL/GenBank/DDBJ whole genome shotgun (WGS) entry which is preliminary data.</text>
</comment>
<organism evidence="2 3">
    <name type="scientific">Actinomadura darangshiensis</name>
    <dbReference type="NCBI Taxonomy" id="705336"/>
    <lineage>
        <taxon>Bacteria</taxon>
        <taxon>Bacillati</taxon>
        <taxon>Actinomycetota</taxon>
        <taxon>Actinomycetes</taxon>
        <taxon>Streptosporangiales</taxon>
        <taxon>Thermomonosporaceae</taxon>
        <taxon>Actinomadura</taxon>
    </lineage>
</organism>
<protein>
    <submittedName>
        <fullName evidence="2">MarR family transcriptional regulator</fullName>
    </submittedName>
</protein>
<evidence type="ECO:0000259" key="1">
    <source>
        <dbReference type="PROSITE" id="PS50995"/>
    </source>
</evidence>
<dbReference type="Proteomes" id="UP000295578">
    <property type="component" value="Unassembled WGS sequence"/>
</dbReference>
<dbReference type="PRINTS" id="PR00598">
    <property type="entry name" value="HTHMARR"/>
</dbReference>
<evidence type="ECO:0000313" key="2">
    <source>
        <dbReference type="EMBL" id="TDD79377.1"/>
    </source>
</evidence>
<dbReference type="GO" id="GO:0003700">
    <property type="term" value="F:DNA-binding transcription factor activity"/>
    <property type="evidence" value="ECO:0007669"/>
    <property type="project" value="InterPro"/>
</dbReference>
<dbReference type="PANTHER" id="PTHR33164:SF95">
    <property type="entry name" value="TRANSCRIPTIONAL REGULATOR"/>
    <property type="match status" value="1"/>
</dbReference>
<feature type="domain" description="HTH marR-type" evidence="1">
    <location>
        <begin position="1"/>
        <end position="78"/>
    </location>
</feature>
<sequence length="79" mass="8912">MDRTTIVAVVDELQDAGLIERVRNPVDRRAYLVTPTPSGTATQRRGRQRVNRAQRTLLAALDDQEQRTVTALLARTLQQ</sequence>
<dbReference type="GO" id="GO:0006950">
    <property type="term" value="P:response to stress"/>
    <property type="evidence" value="ECO:0007669"/>
    <property type="project" value="TreeGrafter"/>
</dbReference>
<dbReference type="Pfam" id="PF12802">
    <property type="entry name" value="MarR_2"/>
    <property type="match status" value="1"/>
</dbReference>
<dbReference type="PROSITE" id="PS50995">
    <property type="entry name" value="HTH_MARR_2"/>
    <property type="match status" value="1"/>
</dbReference>
<dbReference type="Gene3D" id="1.10.10.10">
    <property type="entry name" value="Winged helix-like DNA-binding domain superfamily/Winged helix DNA-binding domain"/>
    <property type="match status" value="1"/>
</dbReference>
<dbReference type="OrthoDB" id="391755at2"/>
<dbReference type="AlphaFoldDB" id="A0A4V2YUX9"/>
<dbReference type="InterPro" id="IPR000835">
    <property type="entry name" value="HTH_MarR-typ"/>
</dbReference>
<dbReference type="InterPro" id="IPR036388">
    <property type="entry name" value="WH-like_DNA-bd_sf"/>
</dbReference>
<dbReference type="PANTHER" id="PTHR33164">
    <property type="entry name" value="TRANSCRIPTIONAL REGULATOR, MARR FAMILY"/>
    <property type="match status" value="1"/>
</dbReference>
<evidence type="ECO:0000313" key="3">
    <source>
        <dbReference type="Proteomes" id="UP000295578"/>
    </source>
</evidence>
<gene>
    <name evidence="2" type="ORF">E1293_23565</name>
</gene>
<dbReference type="EMBL" id="SMKY01000113">
    <property type="protein sequence ID" value="TDD79377.1"/>
    <property type="molecule type" value="Genomic_DNA"/>
</dbReference>
<reference evidence="2 3" key="1">
    <citation type="submission" date="2019-03" db="EMBL/GenBank/DDBJ databases">
        <title>Draft genome sequences of novel Actinobacteria.</title>
        <authorList>
            <person name="Sahin N."/>
            <person name="Ay H."/>
            <person name="Saygin H."/>
        </authorList>
    </citation>
    <scope>NUCLEOTIDE SEQUENCE [LARGE SCALE GENOMIC DNA]</scope>
    <source>
        <strain evidence="2 3">DSM 45941</strain>
    </source>
</reference>
<dbReference type="InterPro" id="IPR039422">
    <property type="entry name" value="MarR/SlyA-like"/>
</dbReference>
<accession>A0A4V2YUX9</accession>
<dbReference type="SUPFAM" id="SSF46785">
    <property type="entry name" value="Winged helix' DNA-binding domain"/>
    <property type="match status" value="1"/>
</dbReference>
<name>A0A4V2YUX9_9ACTN</name>
<proteinExistence type="predicted"/>